<dbReference type="Pfam" id="PF04525">
    <property type="entry name" value="LOR"/>
    <property type="match status" value="1"/>
</dbReference>
<evidence type="ECO:0000313" key="3">
    <source>
        <dbReference type="Proteomes" id="UP001141434"/>
    </source>
</evidence>
<dbReference type="InterPro" id="IPR038595">
    <property type="entry name" value="LOR_sf"/>
</dbReference>
<comment type="similarity">
    <text evidence="1">Belongs to the LOR family.</text>
</comment>
<reference evidence="2" key="1">
    <citation type="submission" date="2022-11" db="EMBL/GenBank/DDBJ databases">
        <authorList>
            <person name="Petersen C."/>
        </authorList>
    </citation>
    <scope>NUCLEOTIDE SEQUENCE</scope>
    <source>
        <strain evidence="2">IBT 34128</strain>
    </source>
</reference>
<dbReference type="InterPro" id="IPR007612">
    <property type="entry name" value="LOR"/>
</dbReference>
<evidence type="ECO:0008006" key="4">
    <source>
        <dbReference type="Google" id="ProtNLM"/>
    </source>
</evidence>
<dbReference type="RefSeq" id="XP_056516662.1">
    <property type="nucleotide sequence ID" value="XM_056651812.1"/>
</dbReference>
<dbReference type="InterPro" id="IPR025659">
    <property type="entry name" value="Tubby-like_C"/>
</dbReference>
<name>A0A9W9KRS0_9EURO</name>
<dbReference type="EMBL" id="JAPMSZ010000001">
    <property type="protein sequence ID" value="KAJ5115471.1"/>
    <property type="molecule type" value="Genomic_DNA"/>
</dbReference>
<sequence>MAMYTRLPTSKAVQKLDHPIGIRQEHIADSQTLLYLQPKYDQLSPNEYTLRRDWDNSTIFTVTGKKYGDTPVREFRNSSGLPLFEAHRVVPTWRRPWRVRLPGSEGTELVEIKTGWQSRLHLTFRDAAATDSKEESEKMVRVEIQQMVTFAWHEFTAWVEGKKVVDIRENMHLNKTIGTIYNTRSWAPTLPPRPVLDVLVAEGFDLSLAALIAVIMSDMAFSSTPGPR</sequence>
<protein>
    <recommendedName>
        <fullName evidence="4">Tubby C-terminal domain-containing protein</fullName>
    </recommendedName>
</protein>
<accession>A0A9W9KRS0</accession>
<comment type="caution">
    <text evidence="2">The sequence shown here is derived from an EMBL/GenBank/DDBJ whole genome shotgun (WGS) entry which is preliminary data.</text>
</comment>
<dbReference type="AlphaFoldDB" id="A0A9W9KRS0"/>
<dbReference type="SUPFAM" id="SSF54518">
    <property type="entry name" value="Tubby C-terminal domain-like"/>
    <property type="match status" value="1"/>
</dbReference>
<keyword evidence="3" id="KW-1185">Reference proteome</keyword>
<organism evidence="2 3">
    <name type="scientific">Penicillium alfredii</name>
    <dbReference type="NCBI Taxonomy" id="1506179"/>
    <lineage>
        <taxon>Eukaryota</taxon>
        <taxon>Fungi</taxon>
        <taxon>Dikarya</taxon>
        <taxon>Ascomycota</taxon>
        <taxon>Pezizomycotina</taxon>
        <taxon>Eurotiomycetes</taxon>
        <taxon>Eurotiomycetidae</taxon>
        <taxon>Eurotiales</taxon>
        <taxon>Aspergillaceae</taxon>
        <taxon>Penicillium</taxon>
    </lineage>
</organism>
<evidence type="ECO:0000313" key="2">
    <source>
        <dbReference type="EMBL" id="KAJ5115471.1"/>
    </source>
</evidence>
<dbReference type="GeneID" id="81390980"/>
<proteinExistence type="inferred from homology"/>
<dbReference type="Gene3D" id="2.40.160.200">
    <property type="entry name" value="LURP1-related"/>
    <property type="match status" value="1"/>
</dbReference>
<reference evidence="2" key="2">
    <citation type="journal article" date="2023" name="IMA Fungus">
        <title>Comparative genomic study of the Penicillium genus elucidates a diverse pangenome and 15 lateral gene transfer events.</title>
        <authorList>
            <person name="Petersen C."/>
            <person name="Sorensen T."/>
            <person name="Nielsen M.R."/>
            <person name="Sondergaard T.E."/>
            <person name="Sorensen J.L."/>
            <person name="Fitzpatrick D.A."/>
            <person name="Frisvad J.C."/>
            <person name="Nielsen K.L."/>
        </authorList>
    </citation>
    <scope>NUCLEOTIDE SEQUENCE</scope>
    <source>
        <strain evidence="2">IBT 34128</strain>
    </source>
</reference>
<evidence type="ECO:0000256" key="1">
    <source>
        <dbReference type="ARBA" id="ARBA00005437"/>
    </source>
</evidence>
<dbReference type="Proteomes" id="UP001141434">
    <property type="component" value="Unassembled WGS sequence"/>
</dbReference>
<gene>
    <name evidence="2" type="ORF">NUU61_001230</name>
</gene>
<dbReference type="OrthoDB" id="97518at2759"/>